<dbReference type="CDD" id="cd16383">
    <property type="entry name" value="GUN4"/>
    <property type="match status" value="1"/>
</dbReference>
<dbReference type="InterPro" id="IPR037215">
    <property type="entry name" value="GUN4-like_sf"/>
</dbReference>
<dbReference type="Gene3D" id="1.10.10.1770">
    <property type="entry name" value="Gun4-like"/>
    <property type="match status" value="1"/>
</dbReference>
<dbReference type="AlphaFoldDB" id="A0A2R5FKB1"/>
<reference evidence="2 3" key="1">
    <citation type="submission" date="2017-06" db="EMBL/GenBank/DDBJ databases">
        <title>Genome sequencing of cyanobaciteial culture collection at National Institute for Environmental Studies (NIES).</title>
        <authorList>
            <person name="Hirose Y."/>
            <person name="Shimura Y."/>
            <person name="Fujisawa T."/>
            <person name="Nakamura Y."/>
            <person name="Kawachi M."/>
        </authorList>
    </citation>
    <scope>NUCLEOTIDE SEQUENCE [LARGE SCALE GENOMIC DNA]</scope>
    <source>
        <strain evidence="2 3">NIES-4072</strain>
    </source>
</reference>
<evidence type="ECO:0000259" key="1">
    <source>
        <dbReference type="PROSITE" id="PS50104"/>
    </source>
</evidence>
<dbReference type="RefSeq" id="WP_219930017.1">
    <property type="nucleotide sequence ID" value="NZ_BDUD01000001.1"/>
</dbReference>
<dbReference type="InterPro" id="IPR000157">
    <property type="entry name" value="TIR_dom"/>
</dbReference>
<keyword evidence="3" id="KW-1185">Reference proteome</keyword>
<dbReference type="PANTHER" id="PTHR34800:SF1">
    <property type="entry name" value="TETRAPYRROLE-BINDING PROTEIN, CHLOROPLASTIC"/>
    <property type="match status" value="1"/>
</dbReference>
<proteinExistence type="predicted"/>
<evidence type="ECO:0000313" key="3">
    <source>
        <dbReference type="Proteomes" id="UP000245124"/>
    </source>
</evidence>
<sequence>MNQQQFEFDVFLAHNSQDKPKVKIIANKLKQRGLKPWLDEEQMYGGDTPYREIQTALYKSKSVVFFLGLSGSGKWQGNLELPITVDLVIQSNLRLIPVLLPGVKEIPPLPDYGFLRTKLWINFETIDDINAQENLYKSIRRNVKNEIKQVETDNLDSEKGINYTRLRDLLAEAAKNDLLAAKNWEEADKETYRVMIQAVGKEEGDYFTSYELLNFPCTDLRTIDHLWVRHSNKHFGFSVQKEIYLSVGGKADGKYDEKAWEKFGDRVGWRGEIIGFKKGISYTEVTFNISSPRGHLPSAGGSMGLFCLKGWLGGWVTVWSLFSHRDLLAVDISYRTGDI</sequence>
<dbReference type="Pfam" id="PF05419">
    <property type="entry name" value="GUN4"/>
    <property type="match status" value="1"/>
</dbReference>
<protein>
    <submittedName>
        <fullName evidence="2">GUN4 domain-containing protein</fullName>
    </submittedName>
</protein>
<dbReference type="InterPro" id="IPR008629">
    <property type="entry name" value="GUN4-like"/>
</dbReference>
<dbReference type="EMBL" id="BDUD01000001">
    <property type="protein sequence ID" value="GBG18725.1"/>
    <property type="molecule type" value="Genomic_DNA"/>
</dbReference>
<dbReference type="Proteomes" id="UP000245124">
    <property type="component" value="Unassembled WGS sequence"/>
</dbReference>
<dbReference type="Gene3D" id="3.40.50.10140">
    <property type="entry name" value="Toll/interleukin-1 receptor homology (TIR) domain"/>
    <property type="match status" value="1"/>
</dbReference>
<dbReference type="SUPFAM" id="SSF52200">
    <property type="entry name" value="Toll/Interleukin receptor TIR domain"/>
    <property type="match status" value="1"/>
</dbReference>
<dbReference type="Pfam" id="PF13676">
    <property type="entry name" value="TIR_2"/>
    <property type="match status" value="1"/>
</dbReference>
<comment type="caution">
    <text evidence="2">The sequence shown here is derived from an EMBL/GenBank/DDBJ whole genome shotgun (WGS) entry which is preliminary data.</text>
</comment>
<dbReference type="GO" id="GO:0046906">
    <property type="term" value="F:tetrapyrrole binding"/>
    <property type="evidence" value="ECO:0007669"/>
    <property type="project" value="TreeGrafter"/>
</dbReference>
<accession>A0A2R5FKB1</accession>
<dbReference type="PROSITE" id="PS50104">
    <property type="entry name" value="TIR"/>
    <property type="match status" value="1"/>
</dbReference>
<dbReference type="SUPFAM" id="SSF140869">
    <property type="entry name" value="GUN4-like"/>
    <property type="match status" value="1"/>
</dbReference>
<dbReference type="PANTHER" id="PTHR34800">
    <property type="entry name" value="TETRAPYRROLE-BINDING PROTEIN, CHLOROPLASTIC"/>
    <property type="match status" value="1"/>
</dbReference>
<name>A0A2R5FKB1_NOSCO</name>
<feature type="domain" description="TIR" evidence="1">
    <location>
        <begin position="6"/>
        <end position="143"/>
    </location>
</feature>
<dbReference type="GO" id="GO:0007165">
    <property type="term" value="P:signal transduction"/>
    <property type="evidence" value="ECO:0007669"/>
    <property type="project" value="InterPro"/>
</dbReference>
<evidence type="ECO:0000313" key="2">
    <source>
        <dbReference type="EMBL" id="GBG18725.1"/>
    </source>
</evidence>
<organism evidence="2 3">
    <name type="scientific">Nostoc commune NIES-4072</name>
    <dbReference type="NCBI Taxonomy" id="2005467"/>
    <lineage>
        <taxon>Bacteria</taxon>
        <taxon>Bacillati</taxon>
        <taxon>Cyanobacteriota</taxon>
        <taxon>Cyanophyceae</taxon>
        <taxon>Nostocales</taxon>
        <taxon>Nostocaceae</taxon>
        <taxon>Nostoc</taxon>
    </lineage>
</organism>
<dbReference type="Gene3D" id="1.25.40.620">
    <property type="match status" value="1"/>
</dbReference>
<gene>
    <name evidence="2" type="ORF">NIES4072_23900</name>
</gene>
<dbReference type="InterPro" id="IPR035897">
    <property type="entry name" value="Toll_tir_struct_dom_sf"/>
</dbReference>